<organism evidence="1 2">
    <name type="scientific">Salegentibacter echinorum</name>
    <dbReference type="NCBI Taxonomy" id="1073325"/>
    <lineage>
        <taxon>Bacteria</taxon>
        <taxon>Pseudomonadati</taxon>
        <taxon>Bacteroidota</taxon>
        <taxon>Flavobacteriia</taxon>
        <taxon>Flavobacteriales</taxon>
        <taxon>Flavobacteriaceae</taxon>
        <taxon>Salegentibacter</taxon>
    </lineage>
</organism>
<dbReference type="InterPro" id="IPR036514">
    <property type="entry name" value="SGNH_hydro_sf"/>
</dbReference>
<dbReference type="Gene3D" id="3.40.50.1110">
    <property type="entry name" value="SGNH hydrolase"/>
    <property type="match status" value="2"/>
</dbReference>
<name>A0A1M5H8J7_SALEC</name>
<dbReference type="GO" id="GO:0016788">
    <property type="term" value="F:hydrolase activity, acting on ester bonds"/>
    <property type="evidence" value="ECO:0007669"/>
    <property type="project" value="UniProtKB-ARBA"/>
</dbReference>
<dbReference type="EMBL" id="FQVT01000005">
    <property type="protein sequence ID" value="SHG12042.1"/>
    <property type="molecule type" value="Genomic_DNA"/>
</dbReference>
<dbReference type="AlphaFoldDB" id="A0A1M5H8J7"/>
<dbReference type="Proteomes" id="UP000183945">
    <property type="component" value="Unassembled WGS sequence"/>
</dbReference>
<gene>
    <name evidence="1" type="ORF">SAMN05444483_10525</name>
</gene>
<keyword evidence="2" id="KW-1185">Reference proteome</keyword>
<protein>
    <submittedName>
        <fullName evidence="1">GDSL-like Lipase/Acylhydrolase</fullName>
    </submittedName>
</protein>
<dbReference type="RefSeq" id="WP_072879173.1">
    <property type="nucleotide sequence ID" value="NZ_FQVT01000005.1"/>
</dbReference>
<dbReference type="OrthoDB" id="9764164at2"/>
<keyword evidence="1" id="KW-0378">Hydrolase</keyword>
<evidence type="ECO:0000313" key="2">
    <source>
        <dbReference type="Proteomes" id="UP000183945"/>
    </source>
</evidence>
<dbReference type="SUPFAM" id="SSF52266">
    <property type="entry name" value="SGNH hydrolase"/>
    <property type="match status" value="2"/>
</dbReference>
<evidence type="ECO:0000313" key="1">
    <source>
        <dbReference type="EMBL" id="SHG12042.1"/>
    </source>
</evidence>
<dbReference type="PROSITE" id="PS51257">
    <property type="entry name" value="PROKAR_LIPOPROTEIN"/>
    <property type="match status" value="1"/>
</dbReference>
<dbReference type="STRING" id="1073325.SAMN05444483_10525"/>
<sequence length="511" mass="53748">MKYYFKYIAILALGIVSCEPDFDNPVDEVGAYSNGEADFSRYVALGNSLTAGYADNALYITGQESSYPNILAQQFEKTQATEEFRVPYMSDNAGGLLLGGNQITSNRLVLAFLESGPAPKVYSGMQPTTEVGKVLEGPFGNLGAPGAKSYHLVAPGYGNVEGVAAGKANPYFARFASSPQTTVLADALVQEPTFFSLWIGNNDVLGYATSGGTGIDQTGNLDPSTYGSNDITDANVFANLYGKMVQDLAAKASGGVLVNIPDVATVPFFTTVPANPIPLDAQTAGALNQQFSAYNTQVLPGLVQAGFISAEEAQARQINFAEGQNYVTLQDESLTDISQAIQGPPFNLDPQTAGLLSQLRQATPGDLIPLTSSGFLGTTVNDDPNMVNGVSVPLGDEHVLTTAEQELVKSATEKYNNTIAGLAQTNDLALVDANAMLKQLANGGITYDGGSVTSTFVTGGAFSLDGVHLTPRGYAIVANKMIEEINKTYNAEVPKVNVGAYNTVTPSNDVQ</sequence>
<proteinExistence type="predicted"/>
<accession>A0A1M5H8J7</accession>
<reference evidence="2" key="1">
    <citation type="submission" date="2016-11" db="EMBL/GenBank/DDBJ databases">
        <authorList>
            <person name="Varghese N."/>
            <person name="Submissions S."/>
        </authorList>
    </citation>
    <scope>NUCLEOTIDE SEQUENCE [LARGE SCALE GENOMIC DNA]</scope>
    <source>
        <strain evidence="2">DSM 24579</strain>
    </source>
</reference>